<feature type="region of interest" description="Disordered" evidence="2">
    <location>
        <begin position="52"/>
        <end position="82"/>
    </location>
</feature>
<dbReference type="SUPFAM" id="SSF53649">
    <property type="entry name" value="Alkaline phosphatase-like"/>
    <property type="match status" value="1"/>
</dbReference>
<dbReference type="InterPro" id="IPR017850">
    <property type="entry name" value="Alkaline_phosphatase_core_sf"/>
</dbReference>
<dbReference type="PANTHER" id="PTHR42693:SF33">
    <property type="entry name" value="ARYLSULFATASE"/>
    <property type="match status" value="1"/>
</dbReference>
<dbReference type="PROSITE" id="PS51318">
    <property type="entry name" value="TAT"/>
    <property type="match status" value="1"/>
</dbReference>
<protein>
    <submittedName>
        <fullName evidence="4">Twin-arginine translocation pathway signal protein</fullName>
    </submittedName>
</protein>
<dbReference type="Gene3D" id="3.30.1120.10">
    <property type="match status" value="1"/>
</dbReference>
<dbReference type="InterPro" id="IPR000917">
    <property type="entry name" value="Sulfatase_N"/>
</dbReference>
<dbReference type="Proteomes" id="UP000283128">
    <property type="component" value="Unassembled WGS sequence"/>
</dbReference>
<dbReference type="AlphaFoldDB" id="A0A3S2VRL0"/>
<dbReference type="InterPro" id="IPR050738">
    <property type="entry name" value="Sulfatase"/>
</dbReference>
<evidence type="ECO:0000313" key="4">
    <source>
        <dbReference type="EMBL" id="RVU15550.1"/>
    </source>
</evidence>
<evidence type="ECO:0000256" key="1">
    <source>
        <dbReference type="ARBA" id="ARBA00008779"/>
    </source>
</evidence>
<proteinExistence type="inferred from homology"/>
<accession>A0A3S2VRL0</accession>
<evidence type="ECO:0000256" key="2">
    <source>
        <dbReference type="SAM" id="MobiDB-lite"/>
    </source>
</evidence>
<dbReference type="PANTHER" id="PTHR42693">
    <property type="entry name" value="ARYLSULFATASE FAMILY MEMBER"/>
    <property type="match status" value="1"/>
</dbReference>
<comment type="caution">
    <text evidence="4">The sequence shown here is derived from an EMBL/GenBank/DDBJ whole genome shotgun (WGS) entry which is preliminary data.</text>
</comment>
<name>A0A3S2VRL0_9ACTN</name>
<gene>
    <name evidence="4" type="ORF">EOT10_38875</name>
</gene>
<sequence>MSYLPRIPDTSSLSSEAATPADARDGISRRLFGGLVGGGALTAVAAPAAAASGTTETGTAVSGTTTSGATEEKPFRARAGAGHGRRPNLLVILGDDLGWADLSSYGAPHIKTPNLDRLAREGVRFTDAYSGSATCSPTRFSLYTGRYPGRTKGGLAEPVGDKSQGLDPNHPTLASLLKAADYSTALIGKWHCGWLPDYSPTKSGWDEFFGNFGGVLEYFSKLGQLGDYDLYEGDATYKDLRYYTTVLTERAVEYVSRDHDKPWLLNLNFTTPHWPWLAEDDAKNAAEIAAKIRAASNQGQVLSALLHNDGGSVKKYAEMVESLDAAIGEVLAALRRSGQEENTLVLFASDNGGERFSHNWPLSGNKSQLLEGGIRVPTIVRWPARIDTHQVSPEPNYSPDWTATFLELAGARPHPAYPLDGTSLAGYLLRGEELPERELFWRVRANRALRRGDWKYYQDASGKDHLYNLAQDSREQADLAPDRPELLAELKASWEKTAAELLPYPAAG</sequence>
<feature type="region of interest" description="Disordered" evidence="2">
    <location>
        <begin position="1"/>
        <end position="21"/>
    </location>
</feature>
<keyword evidence="5" id="KW-1185">Reference proteome</keyword>
<dbReference type="EMBL" id="RZYA01000032">
    <property type="protein sequence ID" value="RVU15550.1"/>
    <property type="molecule type" value="Genomic_DNA"/>
</dbReference>
<dbReference type="OrthoDB" id="9777306at2"/>
<dbReference type="RefSeq" id="WP_127833104.1">
    <property type="nucleotide sequence ID" value="NZ_RZYA01000032.1"/>
</dbReference>
<evidence type="ECO:0000259" key="3">
    <source>
        <dbReference type="Pfam" id="PF00884"/>
    </source>
</evidence>
<dbReference type="Gene3D" id="3.40.720.10">
    <property type="entry name" value="Alkaline Phosphatase, subunit A"/>
    <property type="match status" value="1"/>
</dbReference>
<dbReference type="InterPro" id="IPR006311">
    <property type="entry name" value="TAT_signal"/>
</dbReference>
<feature type="compositionally biased region" description="Low complexity" evidence="2">
    <location>
        <begin position="52"/>
        <end position="69"/>
    </location>
</feature>
<dbReference type="Pfam" id="PF00884">
    <property type="entry name" value="Sulfatase"/>
    <property type="match status" value="1"/>
</dbReference>
<reference evidence="4 5" key="1">
    <citation type="submission" date="2019-01" db="EMBL/GenBank/DDBJ databases">
        <title>Genome sequences of Streptomyces and Rhizobium isolates collected from root and soil.</title>
        <authorList>
            <person name="Chhettri S."/>
            <person name="Sevigny J.L."/>
            <person name="Sen A."/>
            <person name="Ennis N."/>
            <person name="Tisa L."/>
        </authorList>
    </citation>
    <scope>NUCLEOTIDE SEQUENCE [LARGE SCALE GENOMIC DNA]</scope>
    <source>
        <strain evidence="4 5">San01</strain>
    </source>
</reference>
<evidence type="ECO:0000313" key="5">
    <source>
        <dbReference type="Proteomes" id="UP000283128"/>
    </source>
</evidence>
<dbReference type="GO" id="GO:0004065">
    <property type="term" value="F:arylsulfatase activity"/>
    <property type="evidence" value="ECO:0007669"/>
    <property type="project" value="TreeGrafter"/>
</dbReference>
<comment type="similarity">
    <text evidence="1">Belongs to the sulfatase family.</text>
</comment>
<organism evidence="4 5">
    <name type="scientific">Streptomyces antnestii</name>
    <dbReference type="NCBI Taxonomy" id="2494256"/>
    <lineage>
        <taxon>Bacteria</taxon>
        <taxon>Bacillati</taxon>
        <taxon>Actinomycetota</taxon>
        <taxon>Actinomycetes</taxon>
        <taxon>Kitasatosporales</taxon>
        <taxon>Streptomycetaceae</taxon>
        <taxon>Streptomyces</taxon>
    </lineage>
</organism>
<feature type="domain" description="Sulfatase N-terminal" evidence="3">
    <location>
        <begin position="87"/>
        <end position="411"/>
    </location>
</feature>